<dbReference type="AlphaFoldDB" id="A0AA88PE27"/>
<reference evidence="1" key="1">
    <citation type="submission" date="2023-08" db="EMBL/GenBank/DDBJ databases">
        <title>Chromosome-level Genome Assembly of mud carp (Cirrhinus molitorella).</title>
        <authorList>
            <person name="Liu H."/>
        </authorList>
    </citation>
    <scope>NUCLEOTIDE SEQUENCE</scope>
    <source>
        <strain evidence="1">Prfri</strain>
        <tissue evidence="1">Muscle</tissue>
    </source>
</reference>
<sequence>MTCFLSNNRPASAEAPVRLTPRRSLHPNTRAVHLQSARYSAFGCFAELPDYEECFSTRHIKIKTADRLTKKKKHCRVDYFIPACILAIKK</sequence>
<protein>
    <submittedName>
        <fullName evidence="1">Uncharacterized protein</fullName>
    </submittedName>
</protein>
<evidence type="ECO:0000313" key="2">
    <source>
        <dbReference type="Proteomes" id="UP001187343"/>
    </source>
</evidence>
<dbReference type="Proteomes" id="UP001187343">
    <property type="component" value="Unassembled WGS sequence"/>
</dbReference>
<keyword evidence="2" id="KW-1185">Reference proteome</keyword>
<comment type="caution">
    <text evidence="1">The sequence shown here is derived from an EMBL/GenBank/DDBJ whole genome shotgun (WGS) entry which is preliminary data.</text>
</comment>
<gene>
    <name evidence="1" type="ORF">Q8A67_023529</name>
</gene>
<name>A0AA88PE27_9TELE</name>
<dbReference type="EMBL" id="JAUYZG010000023">
    <property type="protein sequence ID" value="KAK2871002.1"/>
    <property type="molecule type" value="Genomic_DNA"/>
</dbReference>
<accession>A0AA88PE27</accession>
<organism evidence="1 2">
    <name type="scientific">Cirrhinus molitorella</name>
    <name type="common">mud carp</name>
    <dbReference type="NCBI Taxonomy" id="172907"/>
    <lineage>
        <taxon>Eukaryota</taxon>
        <taxon>Metazoa</taxon>
        <taxon>Chordata</taxon>
        <taxon>Craniata</taxon>
        <taxon>Vertebrata</taxon>
        <taxon>Euteleostomi</taxon>
        <taxon>Actinopterygii</taxon>
        <taxon>Neopterygii</taxon>
        <taxon>Teleostei</taxon>
        <taxon>Ostariophysi</taxon>
        <taxon>Cypriniformes</taxon>
        <taxon>Cyprinidae</taxon>
        <taxon>Labeoninae</taxon>
        <taxon>Labeonini</taxon>
        <taxon>Cirrhinus</taxon>
    </lineage>
</organism>
<proteinExistence type="predicted"/>
<evidence type="ECO:0000313" key="1">
    <source>
        <dbReference type="EMBL" id="KAK2871002.1"/>
    </source>
</evidence>